<comment type="similarity">
    <text evidence="1">Belongs to the ParB family.</text>
</comment>
<dbReference type="NCBIfam" id="TIGR03454">
    <property type="entry name" value="partition_RepB"/>
    <property type="match status" value="1"/>
</dbReference>
<sequence>MTTVNSDPDVTTNNESDEKLTAVNSPFGSKNKGAFGAITKSIDQLNQQAMAAKDIEARLREGSVIVELDPALIESSFISDRIGHDKEAFAELIAAIRDHGQNTPILVRPHPEKTGRYQVVYGHRRLRAAVELGRPVKAVVKELSDQEHILAQGQENSARANLSFIEKALFTKELDERGYGRDLIISALSVDKTVVSKMLSVVNDIPYDLIIDIGPAKNSGRDKWYKLAKALRDKTFCMDVQLHSTTDEFQELTSSDERLENLFAFLNTKSKKASETAIVAEPRKWTSPDKSVAYEMKRKDTQVDLKFKSEDAGEFGDWLSEKLDQLHAEFKDTKSGE</sequence>
<proteinExistence type="inferred from homology"/>
<dbReference type="Gene3D" id="1.10.10.2830">
    <property type="match status" value="1"/>
</dbReference>
<dbReference type="SMART" id="SM00470">
    <property type="entry name" value="ParB"/>
    <property type="match status" value="1"/>
</dbReference>
<dbReference type="Pfam" id="PF07506">
    <property type="entry name" value="RepB"/>
    <property type="match status" value="1"/>
</dbReference>
<dbReference type="InterPro" id="IPR011111">
    <property type="entry name" value="Plasmid_RepB"/>
</dbReference>
<dbReference type="InterPro" id="IPR036086">
    <property type="entry name" value="ParB/Sulfiredoxin_sf"/>
</dbReference>
<dbReference type="GO" id="GO:0003677">
    <property type="term" value="F:DNA binding"/>
    <property type="evidence" value="ECO:0007669"/>
    <property type="project" value="InterPro"/>
</dbReference>
<accession>A0A256FU13</accession>
<dbReference type="NCBIfam" id="TIGR00180">
    <property type="entry name" value="parB_part"/>
    <property type="match status" value="1"/>
</dbReference>
<organism evidence="4 5">
    <name type="scientific">Brucella thiophenivorans</name>
    <dbReference type="NCBI Taxonomy" id="571255"/>
    <lineage>
        <taxon>Bacteria</taxon>
        <taxon>Pseudomonadati</taxon>
        <taxon>Pseudomonadota</taxon>
        <taxon>Alphaproteobacteria</taxon>
        <taxon>Hyphomicrobiales</taxon>
        <taxon>Brucellaceae</taxon>
        <taxon>Brucella/Ochrobactrum group</taxon>
        <taxon>Brucella</taxon>
    </lineage>
</organism>
<keyword evidence="5" id="KW-1185">Reference proteome</keyword>
<dbReference type="PANTHER" id="PTHR33375">
    <property type="entry name" value="CHROMOSOME-PARTITIONING PROTEIN PARB-RELATED"/>
    <property type="match status" value="1"/>
</dbReference>
<dbReference type="SUPFAM" id="SSF109709">
    <property type="entry name" value="KorB DNA-binding domain-like"/>
    <property type="match status" value="1"/>
</dbReference>
<dbReference type="Pfam" id="PF02195">
    <property type="entry name" value="ParB_N"/>
    <property type="match status" value="1"/>
</dbReference>
<dbReference type="GO" id="GO:0005694">
    <property type="term" value="C:chromosome"/>
    <property type="evidence" value="ECO:0007669"/>
    <property type="project" value="TreeGrafter"/>
</dbReference>
<dbReference type="Gene3D" id="3.90.1530.30">
    <property type="match status" value="1"/>
</dbReference>
<dbReference type="GO" id="GO:0007059">
    <property type="term" value="P:chromosome segregation"/>
    <property type="evidence" value="ECO:0007669"/>
    <property type="project" value="TreeGrafter"/>
</dbReference>
<feature type="domain" description="ParB-like N-terminal" evidence="3">
    <location>
        <begin position="66"/>
        <end position="157"/>
    </location>
</feature>
<dbReference type="EMBL" id="NNRJ01000027">
    <property type="protein sequence ID" value="OYR18240.1"/>
    <property type="molecule type" value="Genomic_DNA"/>
</dbReference>
<dbReference type="CDD" id="cd16405">
    <property type="entry name" value="RepB_like_N"/>
    <property type="match status" value="1"/>
</dbReference>
<name>A0A256FU13_9HYPH</name>
<protein>
    <submittedName>
        <fullName evidence="4">Plasmid partitioning protein RepB</fullName>
    </submittedName>
</protein>
<feature type="region of interest" description="Disordered" evidence="2">
    <location>
        <begin position="1"/>
        <end position="26"/>
    </location>
</feature>
<dbReference type="SUPFAM" id="SSF110849">
    <property type="entry name" value="ParB/Sulfiredoxin"/>
    <property type="match status" value="1"/>
</dbReference>
<comment type="caution">
    <text evidence="4">The sequence shown here is derived from an EMBL/GenBank/DDBJ whole genome shotgun (WGS) entry which is preliminary data.</text>
</comment>
<evidence type="ECO:0000256" key="2">
    <source>
        <dbReference type="SAM" id="MobiDB-lite"/>
    </source>
</evidence>
<reference evidence="4 5" key="1">
    <citation type="submission" date="2017-07" db="EMBL/GenBank/DDBJ databases">
        <title>Phylogenetic study on the rhizospheric bacterium Ochrobactrum sp. A44.</title>
        <authorList>
            <person name="Krzyzanowska D.M."/>
            <person name="Ossowicki A."/>
            <person name="Rajewska M."/>
            <person name="Maciag T."/>
            <person name="Kaczynski Z."/>
            <person name="Czerwicka M."/>
            <person name="Jafra S."/>
        </authorList>
    </citation>
    <scope>NUCLEOTIDE SEQUENCE [LARGE SCALE GENOMIC DNA]</scope>
    <source>
        <strain evidence="4 5">DSM 7216</strain>
    </source>
</reference>
<dbReference type="PANTHER" id="PTHR33375:SF1">
    <property type="entry name" value="CHROMOSOME-PARTITIONING PROTEIN PARB-RELATED"/>
    <property type="match status" value="1"/>
</dbReference>
<evidence type="ECO:0000313" key="4">
    <source>
        <dbReference type="EMBL" id="OYR18240.1"/>
    </source>
</evidence>
<dbReference type="InterPro" id="IPR050336">
    <property type="entry name" value="Chromosome_partition/occlusion"/>
</dbReference>
<dbReference type="Proteomes" id="UP000215590">
    <property type="component" value="Unassembled WGS sequence"/>
</dbReference>
<gene>
    <name evidence="4" type="ORF">CEV31_4252</name>
</gene>
<evidence type="ECO:0000313" key="5">
    <source>
        <dbReference type="Proteomes" id="UP000215590"/>
    </source>
</evidence>
<dbReference type="InterPro" id="IPR017819">
    <property type="entry name" value="Plasmid_partition_RepB"/>
</dbReference>
<dbReference type="InterPro" id="IPR037972">
    <property type="entry name" value="RepB_N"/>
</dbReference>
<dbReference type="InterPro" id="IPR004437">
    <property type="entry name" value="ParB/RepB/Spo0J"/>
</dbReference>
<evidence type="ECO:0000259" key="3">
    <source>
        <dbReference type="SMART" id="SM00470"/>
    </source>
</evidence>
<dbReference type="AlphaFoldDB" id="A0A256FU13"/>
<feature type="compositionally biased region" description="Polar residues" evidence="2">
    <location>
        <begin position="1"/>
        <end position="14"/>
    </location>
</feature>
<evidence type="ECO:0000256" key="1">
    <source>
        <dbReference type="ARBA" id="ARBA00006295"/>
    </source>
</evidence>
<dbReference type="InterPro" id="IPR003115">
    <property type="entry name" value="ParB_N"/>
</dbReference>